<accession>A0A133V8J6</accession>
<gene>
    <name evidence="1" type="ORF">AKJ43_00655</name>
</gene>
<protein>
    <submittedName>
        <fullName evidence="1">Uncharacterized protein</fullName>
    </submittedName>
</protein>
<name>A0A133V8J6_9EURY</name>
<organism evidence="1 2">
    <name type="scientific">candidate division MSBL1 archaeon SCGC-AAA261D19</name>
    <dbReference type="NCBI Taxonomy" id="1698273"/>
    <lineage>
        <taxon>Archaea</taxon>
        <taxon>Methanobacteriati</taxon>
        <taxon>Methanobacteriota</taxon>
        <taxon>candidate division MSBL1</taxon>
    </lineage>
</organism>
<evidence type="ECO:0000313" key="2">
    <source>
        <dbReference type="Proteomes" id="UP000070400"/>
    </source>
</evidence>
<keyword evidence="2" id="KW-1185">Reference proteome</keyword>
<evidence type="ECO:0000313" key="1">
    <source>
        <dbReference type="EMBL" id="KXB02778.1"/>
    </source>
</evidence>
<reference evidence="1 2" key="1">
    <citation type="journal article" date="2016" name="Sci. Rep.">
        <title>Metabolic traits of an uncultured archaeal lineage -MSBL1- from brine pools of the Red Sea.</title>
        <authorList>
            <person name="Mwirichia R."/>
            <person name="Alam I."/>
            <person name="Rashid M."/>
            <person name="Vinu M."/>
            <person name="Ba-Alawi W."/>
            <person name="Anthony Kamau A."/>
            <person name="Kamanda Ngugi D."/>
            <person name="Goker M."/>
            <person name="Klenk H.P."/>
            <person name="Bajic V."/>
            <person name="Stingl U."/>
        </authorList>
    </citation>
    <scope>NUCLEOTIDE SEQUENCE [LARGE SCALE GENOMIC DNA]</scope>
    <source>
        <strain evidence="1">SCGC-AAA261D19</strain>
    </source>
</reference>
<dbReference type="AlphaFoldDB" id="A0A133V8J6"/>
<dbReference type="EMBL" id="LHXX01000004">
    <property type="protein sequence ID" value="KXB02778.1"/>
    <property type="molecule type" value="Genomic_DNA"/>
</dbReference>
<dbReference type="Proteomes" id="UP000070400">
    <property type="component" value="Unassembled WGS sequence"/>
</dbReference>
<sequence>MISNSNSPIQISHPPIAFLVLGGGKPHPLPLSNQFLLLVLPRSREPYQNPTLLADELIEKRELPAQHNGLLDRDM</sequence>
<comment type="caution">
    <text evidence="1">The sequence shown here is derived from an EMBL/GenBank/DDBJ whole genome shotgun (WGS) entry which is preliminary data.</text>
</comment>
<proteinExistence type="predicted"/>